<dbReference type="InterPro" id="IPR053005">
    <property type="entry name" value="Nuclear_Pos-Cytoskel_Interact"/>
</dbReference>
<dbReference type="PROSITE" id="PS50003">
    <property type="entry name" value="PH_DOMAIN"/>
    <property type="match status" value="1"/>
</dbReference>
<dbReference type="SUPFAM" id="SSF50729">
    <property type="entry name" value="PH domain-like"/>
    <property type="match status" value="1"/>
</dbReference>
<dbReference type="GO" id="GO:0005739">
    <property type="term" value="C:mitochondrion"/>
    <property type="evidence" value="ECO:0007669"/>
    <property type="project" value="TreeGrafter"/>
</dbReference>
<proteinExistence type="predicted"/>
<dbReference type="GO" id="GO:0005543">
    <property type="term" value="F:phospholipid binding"/>
    <property type="evidence" value="ECO:0007669"/>
    <property type="project" value="InterPro"/>
</dbReference>
<feature type="coiled-coil region" evidence="1">
    <location>
        <begin position="441"/>
        <end position="471"/>
    </location>
</feature>
<dbReference type="EMBL" id="JAAAUY010000099">
    <property type="protein sequence ID" value="KAF9335463.1"/>
    <property type="molecule type" value="Genomic_DNA"/>
</dbReference>
<feature type="coiled-coil region" evidence="1">
    <location>
        <begin position="213"/>
        <end position="349"/>
    </location>
</feature>
<dbReference type="InterPro" id="IPR024774">
    <property type="entry name" value="PH_dom-Mcp5-type"/>
</dbReference>
<evidence type="ECO:0000256" key="2">
    <source>
        <dbReference type="SAM" id="MobiDB-lite"/>
    </source>
</evidence>
<dbReference type="Pfam" id="PF12814">
    <property type="entry name" value="Mcp5_PH"/>
    <property type="match status" value="1"/>
</dbReference>
<name>A0A9P5SSF2_9FUNG</name>
<dbReference type="InterPro" id="IPR001849">
    <property type="entry name" value="PH_domain"/>
</dbReference>
<feature type="region of interest" description="Disordered" evidence="2">
    <location>
        <begin position="480"/>
        <end position="533"/>
    </location>
</feature>
<evidence type="ECO:0000313" key="4">
    <source>
        <dbReference type="EMBL" id="KAF9335463.1"/>
    </source>
</evidence>
<evidence type="ECO:0000256" key="1">
    <source>
        <dbReference type="SAM" id="Coils"/>
    </source>
</evidence>
<accession>A0A9P5SSF2</accession>
<comment type="caution">
    <text evidence="4">The sequence shown here is derived from an EMBL/GenBank/DDBJ whole genome shotgun (WGS) entry which is preliminary data.</text>
</comment>
<reference evidence="4" key="1">
    <citation type="journal article" date="2020" name="Fungal Divers.">
        <title>Resolving the Mortierellaceae phylogeny through synthesis of multi-gene phylogenetics and phylogenomics.</title>
        <authorList>
            <person name="Vandepol N."/>
            <person name="Liber J."/>
            <person name="Desiro A."/>
            <person name="Na H."/>
            <person name="Kennedy M."/>
            <person name="Barry K."/>
            <person name="Grigoriev I.V."/>
            <person name="Miller A.N."/>
            <person name="O'Donnell K."/>
            <person name="Stajich J.E."/>
            <person name="Bonito G."/>
        </authorList>
    </citation>
    <scope>NUCLEOTIDE SEQUENCE</scope>
    <source>
        <strain evidence="4">NVP1</strain>
    </source>
</reference>
<dbReference type="GO" id="GO:0032065">
    <property type="term" value="P:maintenance of protein location in cell cortex"/>
    <property type="evidence" value="ECO:0007669"/>
    <property type="project" value="InterPro"/>
</dbReference>
<feature type="compositionally biased region" description="Basic and acidic residues" evidence="2">
    <location>
        <begin position="516"/>
        <end position="526"/>
    </location>
</feature>
<feature type="region of interest" description="Disordered" evidence="2">
    <location>
        <begin position="882"/>
        <end position="934"/>
    </location>
</feature>
<feature type="compositionally biased region" description="Polar residues" evidence="2">
    <location>
        <begin position="893"/>
        <end position="909"/>
    </location>
</feature>
<protein>
    <recommendedName>
        <fullName evidence="3">PH domain-containing protein</fullName>
    </recommendedName>
</protein>
<evidence type="ECO:0000313" key="5">
    <source>
        <dbReference type="Proteomes" id="UP000696485"/>
    </source>
</evidence>
<dbReference type="GO" id="GO:0000226">
    <property type="term" value="P:microtubule cytoskeleton organization"/>
    <property type="evidence" value="ECO:0007669"/>
    <property type="project" value="TreeGrafter"/>
</dbReference>
<feature type="domain" description="PH" evidence="3">
    <location>
        <begin position="1052"/>
        <end position="1164"/>
    </location>
</feature>
<dbReference type="GO" id="GO:0005938">
    <property type="term" value="C:cell cortex"/>
    <property type="evidence" value="ECO:0007669"/>
    <property type="project" value="InterPro"/>
</dbReference>
<dbReference type="CDD" id="cd13365">
    <property type="entry name" value="PH_PLC_plant-like"/>
    <property type="match status" value="1"/>
</dbReference>
<dbReference type="Proteomes" id="UP000696485">
    <property type="component" value="Unassembled WGS sequence"/>
</dbReference>
<dbReference type="PANTHER" id="PTHR28190">
    <property type="entry name" value="NUCLEAR MIGRATION PROTEIN NUM1"/>
    <property type="match status" value="1"/>
</dbReference>
<keyword evidence="1" id="KW-0175">Coiled coil</keyword>
<dbReference type="GO" id="GO:0015631">
    <property type="term" value="F:tubulin binding"/>
    <property type="evidence" value="ECO:0007669"/>
    <property type="project" value="TreeGrafter"/>
</dbReference>
<evidence type="ECO:0000259" key="3">
    <source>
        <dbReference type="PROSITE" id="PS50003"/>
    </source>
</evidence>
<feature type="compositionally biased region" description="Acidic residues" evidence="2">
    <location>
        <begin position="505"/>
        <end position="515"/>
    </location>
</feature>
<organism evidence="4 5">
    <name type="scientific">Podila minutissima</name>
    <dbReference type="NCBI Taxonomy" id="64525"/>
    <lineage>
        <taxon>Eukaryota</taxon>
        <taxon>Fungi</taxon>
        <taxon>Fungi incertae sedis</taxon>
        <taxon>Mucoromycota</taxon>
        <taxon>Mortierellomycotina</taxon>
        <taxon>Mortierellomycetes</taxon>
        <taxon>Mortierellales</taxon>
        <taxon>Mortierellaceae</taxon>
        <taxon>Podila</taxon>
    </lineage>
</organism>
<sequence length="1305" mass="141024">MAESAIIESPQQYPVRSSPHSLANIQTVAQARAELEARLAGIHNDLQLTQTIGLLFVKRQEDLKNCFDQIQHLDALQSSGASVGLEALGADGRTTPPPSQPLPEAFREQLVMLEKEFQEGQNGIVGLKSIIDAQLPSTEVVQDGSPRSGSLGPSVLPATTLPAQVISKPRRHKVNVNSVASVNDAAFPVQIQEELLNQVRYWTSQAEMKEKLNQEYDTKINEQERIIDALNKQRRLREESEERQKEEQWNLELQNQELRNQNSELQAQLSKTTHENTKVQKAFAAASEQVEQLKDKEEKAAAQLELVKSRHEQDMSAMRKHNAGVQREKSDLLKKVEDLNATMVAQQQKLSKKATLEALALAQELEEREKDKEAVADAPILIQAPARIVVSDETTAAAAPAVAALASEPKVASLARETSFAHQQSIISELQSKLSKEITEKEEILTAKEELAAEKEELVKLLADREETIETMRLEGSLNFEPAPVSSKGSFPHFGNSRQPSDMGALDDAEGLDPDFDMRASDEDSHSFANGRSSPFPTGGLFAELAQATSVADIKPSTEYKDQEVMTEPIESWIHTVPSFQAIQQIAPVEEASSEAIAKEASIEPIAKSIEPIAREASIEAIVEEASSAPIAREASIEAIIEEASSEPIAKEASREAIIEEASSEPIAKEASIEAVIEEASNVPAVTETSSEPIVKEAEQIPVSVSGRPGTETAAIKTLDSAVSSAVESLAVSTPADEIDGEPVLRTTKSDAAPEERRHTCDMSQATIADTQSTPPVPAIPKEIAPTNPALEGRDYRVSFGSAFGSRNGAATDTGRIRSIYHEGTNGTLEENAEDTVESKDGEHAHILEASTNAQDVADKTVIATHEPTLEANTVPAAQTEIASRKEEAKADTSIQAVETQTKPLSVSTTREKPTSSDAAGQAQSPYSPSEASPVAILPSTANGALGTITAIPITTAAVATGAAIVTGTSRTAYTYNQNSSQVHIPGASSHTRYQHITDSSGASIGRNNYRPSPNGSISSMSTDYHNGRRGSIGSNYDVASTDPTMIQVITQTMIGDYLWKYTRRPLGNAISEKRHRRYFWVHPYTKTMYWSLNNPGAEGSREQRAKSAFILAVFQVTDENPNSSSDLPNVSLLVQTTSRNVKLTAPTREKHELWYQSLAYLLSRPTTSGADIASDNQTWSEVQASRGVTTPGNDAVLTLRNSDKSVRKKGSMNRLQNIFGRNTSTSTYGKENNTNGVSQLAAPPRLASLTASRSSLNIVQTHHHDESVVAYPTQMSQQQATIGGNGLVKGGSILAAANAQTKSS</sequence>
<feature type="compositionally biased region" description="Polar residues" evidence="2">
    <location>
        <begin position="916"/>
        <end position="931"/>
    </location>
</feature>
<keyword evidence="5" id="KW-1185">Reference proteome</keyword>
<gene>
    <name evidence="4" type="ORF">BG006_011472</name>
</gene>
<dbReference type="PANTHER" id="PTHR28190:SF1">
    <property type="entry name" value="NUCLEAR MIGRATION PROTEIN NUM1"/>
    <property type="match status" value="1"/>
</dbReference>